<evidence type="ECO:0000313" key="2">
    <source>
        <dbReference type="Proteomes" id="UP000435323"/>
    </source>
</evidence>
<evidence type="ECO:0000313" key="1">
    <source>
        <dbReference type="EMBL" id="MUK47549.1"/>
    </source>
</evidence>
<dbReference type="AlphaFoldDB" id="A0A6N3Z137"/>
<dbReference type="InterPro" id="IPR005358">
    <property type="entry name" value="Puta_zinc/iron-chelating_dom"/>
</dbReference>
<accession>A0A6N3Z137</accession>
<gene>
    <name evidence="1" type="ORF">GNP77_19585</name>
</gene>
<dbReference type="Proteomes" id="UP000435323">
    <property type="component" value="Unassembled WGS sequence"/>
</dbReference>
<name>A0A6N3Z137_ALIFS</name>
<sequence>MRNLTVDTQIAKKNLSKVNTLIPKSLLLKEDKIAKKQKKSKESNTAKIKQLFKLTDELTSKISSVTSCKSGCGNCCRINVSITQVEAELISKETGKDIKQHDFIVKSNFHGQDCSFLKDDKCSIYAYRPFVCRRQVSMLPDDYWCHPDRSLDNHVPMLEFSELSKAYYVIANESIVKDIRQWFDRA</sequence>
<proteinExistence type="predicted"/>
<dbReference type="RefSeq" id="WP_155657879.1">
    <property type="nucleotide sequence ID" value="NZ_WOBP01000012.1"/>
</dbReference>
<protein>
    <submittedName>
        <fullName evidence="1">YkgJ family cysteine cluster protein</fullName>
    </submittedName>
</protein>
<comment type="caution">
    <text evidence="1">The sequence shown here is derived from an EMBL/GenBank/DDBJ whole genome shotgun (WGS) entry which is preliminary data.</text>
</comment>
<reference evidence="1 2" key="1">
    <citation type="submission" date="2019-11" db="EMBL/GenBank/DDBJ databases">
        <title>Using colonization assays and comparative genomics to discover symbiosis behaviors and factors in Vibrio fischeri.</title>
        <authorList>
            <person name="Bongrand C."/>
            <person name="Moriano-Gutierrez S."/>
            <person name="Arevalo P."/>
            <person name="Mcfall-Ngai M."/>
            <person name="Visick K."/>
            <person name="Polz M.F."/>
            <person name="Ruby E.G."/>
        </authorList>
    </citation>
    <scope>NUCLEOTIDE SEQUENCE [LARGE SCALE GENOMIC DNA]</scope>
    <source>
        <strain evidence="2">emors.3.2</strain>
    </source>
</reference>
<organism evidence="1 2">
    <name type="scientific">Aliivibrio fischeri</name>
    <name type="common">Vibrio fischeri</name>
    <dbReference type="NCBI Taxonomy" id="668"/>
    <lineage>
        <taxon>Bacteria</taxon>
        <taxon>Pseudomonadati</taxon>
        <taxon>Pseudomonadota</taxon>
        <taxon>Gammaproteobacteria</taxon>
        <taxon>Vibrionales</taxon>
        <taxon>Vibrionaceae</taxon>
        <taxon>Aliivibrio</taxon>
    </lineage>
</organism>
<dbReference type="EMBL" id="WOBO01000043">
    <property type="protein sequence ID" value="MUK47549.1"/>
    <property type="molecule type" value="Genomic_DNA"/>
</dbReference>
<dbReference type="Pfam" id="PF03692">
    <property type="entry name" value="CxxCxxCC"/>
    <property type="match status" value="1"/>
</dbReference>